<dbReference type="GO" id="GO:0000055">
    <property type="term" value="P:ribosomal large subunit export from nucleus"/>
    <property type="evidence" value="ECO:0007669"/>
    <property type="project" value="TreeGrafter"/>
</dbReference>
<dbReference type="AlphaFoldDB" id="A0A6A6TJU6"/>
<dbReference type="InterPro" id="IPR053278">
    <property type="entry name" value="Pre-60S_factor_ECM1"/>
</dbReference>
<dbReference type="OrthoDB" id="5304887at2759"/>
<dbReference type="InterPro" id="IPR022784">
    <property type="entry name" value="Ribosome_bgen_Alb1"/>
</dbReference>
<dbReference type="Proteomes" id="UP000799324">
    <property type="component" value="Unassembled WGS sequence"/>
</dbReference>
<dbReference type="Pfam" id="PF09135">
    <property type="entry name" value="Alb1"/>
    <property type="match status" value="1"/>
</dbReference>
<dbReference type="EMBL" id="MU004311">
    <property type="protein sequence ID" value="KAF2658884.1"/>
    <property type="molecule type" value="Genomic_DNA"/>
</dbReference>
<comment type="subcellular location">
    <subcellularLocation>
        <location evidence="2">Cytoplasm</location>
    </subcellularLocation>
    <subcellularLocation>
        <location evidence="1">Nucleus</location>
    </subcellularLocation>
</comment>
<feature type="compositionally biased region" description="Basic residues" evidence="7">
    <location>
        <begin position="67"/>
        <end position="84"/>
    </location>
</feature>
<keyword evidence="4" id="KW-0963">Cytoplasm</keyword>
<evidence type="ECO:0000256" key="3">
    <source>
        <dbReference type="ARBA" id="ARBA00022448"/>
    </source>
</evidence>
<evidence type="ECO:0000256" key="2">
    <source>
        <dbReference type="ARBA" id="ARBA00004496"/>
    </source>
</evidence>
<dbReference type="GO" id="GO:0005730">
    <property type="term" value="C:nucleolus"/>
    <property type="evidence" value="ECO:0007669"/>
    <property type="project" value="TreeGrafter"/>
</dbReference>
<keyword evidence="5" id="KW-0690">Ribosome biogenesis</keyword>
<dbReference type="GO" id="GO:0005737">
    <property type="term" value="C:cytoplasm"/>
    <property type="evidence" value="ECO:0007669"/>
    <property type="project" value="UniProtKB-SubCell"/>
</dbReference>
<sequence>MAKTAKIKNKQSTLHSRAARRALSPSINLNLDKPAATTTSKPHHASSTTASKPHILAAQPTGISKTSKTKSKSKPLKRQQRARQQKTMERAADALDKLELKRQKSVGKEKKVRERRKGWEEVNTEKREKAQGNGEGKRGNAFEGLDEDEGGDGEREWVSDEEMDLPEVGGDRDEDGDDVVGGAVQELEVVVPASVPLPQATLEEDEML</sequence>
<feature type="compositionally biased region" description="Basic and acidic residues" evidence="7">
    <location>
        <begin position="86"/>
        <end position="140"/>
    </location>
</feature>
<evidence type="ECO:0000256" key="6">
    <source>
        <dbReference type="ARBA" id="ARBA00023242"/>
    </source>
</evidence>
<evidence type="ECO:0000313" key="9">
    <source>
        <dbReference type="Proteomes" id="UP000799324"/>
    </source>
</evidence>
<keyword evidence="9" id="KW-1185">Reference proteome</keyword>
<gene>
    <name evidence="8" type="ORF">K491DRAFT_623919</name>
</gene>
<proteinExistence type="predicted"/>
<protein>
    <recommendedName>
        <fullName evidence="10">Ribosome biogenesis protein Alb1</fullName>
    </recommendedName>
</protein>
<evidence type="ECO:0000256" key="7">
    <source>
        <dbReference type="SAM" id="MobiDB-lite"/>
    </source>
</evidence>
<feature type="region of interest" description="Disordered" evidence="7">
    <location>
        <begin position="1"/>
        <end position="179"/>
    </location>
</feature>
<evidence type="ECO:0008006" key="10">
    <source>
        <dbReference type="Google" id="ProtNLM"/>
    </source>
</evidence>
<name>A0A6A6TJU6_9PLEO</name>
<keyword evidence="6" id="KW-0539">Nucleus</keyword>
<organism evidence="8 9">
    <name type="scientific">Lophiostoma macrostomum CBS 122681</name>
    <dbReference type="NCBI Taxonomy" id="1314788"/>
    <lineage>
        <taxon>Eukaryota</taxon>
        <taxon>Fungi</taxon>
        <taxon>Dikarya</taxon>
        <taxon>Ascomycota</taxon>
        <taxon>Pezizomycotina</taxon>
        <taxon>Dothideomycetes</taxon>
        <taxon>Pleosporomycetidae</taxon>
        <taxon>Pleosporales</taxon>
        <taxon>Lophiostomataceae</taxon>
        <taxon>Lophiostoma</taxon>
    </lineage>
</organism>
<dbReference type="PANTHER" id="PTHR28280">
    <property type="entry name" value="SHUTTLING PRE-60S FACTOR ECM1"/>
    <property type="match status" value="1"/>
</dbReference>
<feature type="compositionally biased region" description="Polar residues" evidence="7">
    <location>
        <begin position="36"/>
        <end position="51"/>
    </location>
</feature>
<reference evidence="8" key="1">
    <citation type="journal article" date="2020" name="Stud. Mycol.">
        <title>101 Dothideomycetes genomes: a test case for predicting lifestyles and emergence of pathogens.</title>
        <authorList>
            <person name="Haridas S."/>
            <person name="Albert R."/>
            <person name="Binder M."/>
            <person name="Bloem J."/>
            <person name="Labutti K."/>
            <person name="Salamov A."/>
            <person name="Andreopoulos B."/>
            <person name="Baker S."/>
            <person name="Barry K."/>
            <person name="Bills G."/>
            <person name="Bluhm B."/>
            <person name="Cannon C."/>
            <person name="Castanera R."/>
            <person name="Culley D."/>
            <person name="Daum C."/>
            <person name="Ezra D."/>
            <person name="Gonzalez J."/>
            <person name="Henrissat B."/>
            <person name="Kuo A."/>
            <person name="Liang C."/>
            <person name="Lipzen A."/>
            <person name="Lutzoni F."/>
            <person name="Magnuson J."/>
            <person name="Mondo S."/>
            <person name="Nolan M."/>
            <person name="Ohm R."/>
            <person name="Pangilinan J."/>
            <person name="Park H.-J."/>
            <person name="Ramirez L."/>
            <person name="Alfaro M."/>
            <person name="Sun H."/>
            <person name="Tritt A."/>
            <person name="Yoshinaga Y."/>
            <person name="Zwiers L.-H."/>
            <person name="Turgeon B."/>
            <person name="Goodwin S."/>
            <person name="Spatafora J."/>
            <person name="Crous P."/>
            <person name="Grigoriev I."/>
        </authorList>
    </citation>
    <scope>NUCLEOTIDE SEQUENCE</scope>
    <source>
        <strain evidence="8">CBS 122681</strain>
    </source>
</reference>
<evidence type="ECO:0000256" key="5">
    <source>
        <dbReference type="ARBA" id="ARBA00022517"/>
    </source>
</evidence>
<accession>A0A6A6TJU6</accession>
<keyword evidence="3" id="KW-0813">Transport</keyword>
<evidence type="ECO:0000313" key="8">
    <source>
        <dbReference type="EMBL" id="KAF2658884.1"/>
    </source>
</evidence>
<evidence type="ECO:0000256" key="1">
    <source>
        <dbReference type="ARBA" id="ARBA00004123"/>
    </source>
</evidence>
<dbReference type="PANTHER" id="PTHR28280:SF1">
    <property type="entry name" value="SHUTTLING PRE-60S FACTOR ECM1"/>
    <property type="match status" value="1"/>
</dbReference>
<dbReference type="GO" id="GO:0030687">
    <property type="term" value="C:preribosome, large subunit precursor"/>
    <property type="evidence" value="ECO:0007669"/>
    <property type="project" value="TreeGrafter"/>
</dbReference>
<evidence type="ECO:0000256" key="4">
    <source>
        <dbReference type="ARBA" id="ARBA00022490"/>
    </source>
</evidence>